<evidence type="ECO:0000256" key="4">
    <source>
        <dbReference type="ARBA" id="ARBA00023180"/>
    </source>
</evidence>
<organism evidence="7 8">
    <name type="scientific">Nothoprocta perdicaria</name>
    <name type="common">Chilean tinamou</name>
    <name type="synonym">Crypturus perdicarius</name>
    <dbReference type="NCBI Taxonomy" id="30464"/>
    <lineage>
        <taxon>Eukaryota</taxon>
        <taxon>Metazoa</taxon>
        <taxon>Chordata</taxon>
        <taxon>Craniata</taxon>
        <taxon>Vertebrata</taxon>
        <taxon>Euteleostomi</taxon>
        <taxon>Archelosauria</taxon>
        <taxon>Archosauria</taxon>
        <taxon>Dinosauria</taxon>
        <taxon>Saurischia</taxon>
        <taxon>Theropoda</taxon>
        <taxon>Coelurosauria</taxon>
        <taxon>Aves</taxon>
        <taxon>Palaeognathae</taxon>
        <taxon>Tinamiformes</taxon>
        <taxon>Tinamidae</taxon>
        <taxon>Nothoprocta</taxon>
    </lineage>
</organism>
<reference evidence="7" key="1">
    <citation type="submission" date="2025-08" db="UniProtKB">
        <authorList>
            <consortium name="Ensembl"/>
        </authorList>
    </citation>
    <scope>IDENTIFICATION</scope>
</reference>
<comment type="subcellular location">
    <subcellularLocation>
        <location evidence="1">Secreted</location>
    </subcellularLocation>
</comment>
<accession>A0A8C6YW88</accession>
<gene>
    <name evidence="7" type="primary">LOC112956140</name>
</gene>
<evidence type="ECO:0000256" key="2">
    <source>
        <dbReference type="ARBA" id="ARBA00022525"/>
    </source>
</evidence>
<evidence type="ECO:0000313" key="7">
    <source>
        <dbReference type="Ensembl" id="ENSNPEP00000005241.1"/>
    </source>
</evidence>
<sequence>MLPVLVAVLALALARAAVLPTCAPLVPAELDNETLTGLLGKWIYLMGSSKYPPHLEELRAVKHATFFFHPGSHPDELNVTEIMRVNETCVTRNSSTIQVFRQNHTLMHVDGQVTAMAHLIKSSKDLLILRHVNNGYPGLSLSARSPNVSKEQLEEFRAQLACHQFADDEIFLSSEKVGKPPKTTATRARGAAPRPGAGALTPTLLPTGRLS</sequence>
<keyword evidence="4" id="KW-0325">Glycoprotein</keyword>
<dbReference type="PANTHER" id="PTHR11967:SF2">
    <property type="entry name" value="ALPHA-1-ACID GLYCOPROTEIN 1"/>
    <property type="match status" value="1"/>
</dbReference>
<feature type="signal peptide" evidence="6">
    <location>
        <begin position="1"/>
        <end position="16"/>
    </location>
</feature>
<name>A0A8C6YW88_NOTPE</name>
<keyword evidence="2" id="KW-0964">Secreted</keyword>
<dbReference type="Ensembl" id="ENSNPET00000005369.1">
    <property type="protein sequence ID" value="ENSNPEP00000005241.1"/>
    <property type="gene ID" value="ENSNPEG00000003960.1"/>
</dbReference>
<dbReference type="AlphaFoldDB" id="A0A8C6YW88"/>
<dbReference type="PANTHER" id="PTHR11967">
    <property type="entry name" value="ALPHA-1-ACID GLYCOPROTEIN"/>
    <property type="match status" value="1"/>
</dbReference>
<feature type="chain" id="PRO_5034682739" evidence="6">
    <location>
        <begin position="17"/>
        <end position="211"/>
    </location>
</feature>
<evidence type="ECO:0000256" key="5">
    <source>
        <dbReference type="SAM" id="MobiDB-lite"/>
    </source>
</evidence>
<evidence type="ECO:0000256" key="3">
    <source>
        <dbReference type="ARBA" id="ARBA00022729"/>
    </source>
</evidence>
<dbReference type="SUPFAM" id="SSF50814">
    <property type="entry name" value="Lipocalins"/>
    <property type="match status" value="1"/>
</dbReference>
<dbReference type="Proteomes" id="UP000694420">
    <property type="component" value="Unplaced"/>
</dbReference>
<dbReference type="Pfam" id="PF11032">
    <property type="entry name" value="ApoM"/>
    <property type="match status" value="1"/>
</dbReference>
<feature type="compositionally biased region" description="Low complexity" evidence="5">
    <location>
        <begin position="180"/>
        <end position="203"/>
    </location>
</feature>
<keyword evidence="3 6" id="KW-0732">Signal</keyword>
<dbReference type="Gene3D" id="2.40.128.20">
    <property type="match status" value="1"/>
</dbReference>
<feature type="region of interest" description="Disordered" evidence="5">
    <location>
        <begin position="173"/>
        <end position="211"/>
    </location>
</feature>
<evidence type="ECO:0000256" key="6">
    <source>
        <dbReference type="SAM" id="SignalP"/>
    </source>
</evidence>
<reference evidence="7" key="2">
    <citation type="submission" date="2025-09" db="UniProtKB">
        <authorList>
            <consortium name="Ensembl"/>
        </authorList>
    </citation>
    <scope>IDENTIFICATION</scope>
</reference>
<proteinExistence type="predicted"/>
<dbReference type="GO" id="GO:0005615">
    <property type="term" value="C:extracellular space"/>
    <property type="evidence" value="ECO:0007669"/>
    <property type="project" value="TreeGrafter"/>
</dbReference>
<evidence type="ECO:0000256" key="1">
    <source>
        <dbReference type="ARBA" id="ARBA00004613"/>
    </source>
</evidence>
<keyword evidence="8" id="KW-1185">Reference proteome</keyword>
<evidence type="ECO:0000313" key="8">
    <source>
        <dbReference type="Proteomes" id="UP000694420"/>
    </source>
</evidence>
<dbReference type="InterPro" id="IPR022734">
    <property type="entry name" value="ApoM"/>
</dbReference>
<dbReference type="InterPro" id="IPR012674">
    <property type="entry name" value="Calycin"/>
</dbReference>
<protein>
    <submittedName>
        <fullName evidence="7">Alpha-1-acid glycoprotein 1-like</fullName>
    </submittedName>
</protein>